<accession>A0A7I7SY04</accession>
<dbReference type="Pfam" id="PF00728">
    <property type="entry name" value="Glyco_hydro_20"/>
    <property type="match status" value="2"/>
</dbReference>
<evidence type="ECO:0000256" key="2">
    <source>
        <dbReference type="ARBA" id="ARBA00006285"/>
    </source>
</evidence>
<evidence type="ECO:0000313" key="10">
    <source>
        <dbReference type="Proteomes" id="UP000466445"/>
    </source>
</evidence>
<sequence length="558" mass="59643">MPLPVIPRPAVMELADGSVIVADGMPVVALGPILGPVAQRFAADLRADTGIELPVVTEGIAPGGPPAITLAISEGGLAGLAPTSGVRADGRSVTEDADERHALEIDADGVRVWGATAEAVFRGTTTLRQLLVAQLEGGRAELRGARIADSPRFAWRGLSLDVARTFHSPETVRRVIDMCSLYKLNVLHLHLTDDQGWRVEVPSRPLLTEVGARGALGDRPGGFYRLHEIAALVAYAAERFVTVVPEIDMPGHASAAFHAYPELGGLTPMGSGPLEAEGIGSLPAISNLDPGRPEVWAFVEDVLDAVISQFPASAYVHIGGDEAFGMPDTAHATFVEKVIELVRARGRLAVGWQEIARAAIDGDVLVQYWMDPAETESITGSEAFQSAVPAEFLPILLEALAKSTEDVPRALEQGAKLLISPTNRVYLDRPHAAPSADPAQEERRRRVGLPVYPPASLRQGVEWDPIDAALGVDSDEQVAGVEAAAWGETVTDRDDLEFLLMPRLAGVGEKAWAISGATDWDEFALRLAPHATAWDRRGWEWFRSQELPAAVTARPVSG</sequence>
<evidence type="ECO:0000259" key="7">
    <source>
        <dbReference type="Pfam" id="PF00728"/>
    </source>
</evidence>
<dbReference type="InterPro" id="IPR015883">
    <property type="entry name" value="Glyco_hydro_20_cat"/>
</dbReference>
<feature type="active site" description="Proton donor" evidence="6">
    <location>
        <position position="322"/>
    </location>
</feature>
<name>A0A7I7SY04_9MYCO</name>
<dbReference type="PANTHER" id="PTHR22600:SF57">
    <property type="entry name" value="BETA-N-ACETYLHEXOSAMINIDASE"/>
    <property type="match status" value="1"/>
</dbReference>
<dbReference type="Pfam" id="PF02838">
    <property type="entry name" value="Glyco_hydro_20b"/>
    <property type="match status" value="1"/>
</dbReference>
<dbReference type="InterPro" id="IPR029018">
    <property type="entry name" value="Hex-like_dom2"/>
</dbReference>
<dbReference type="SUPFAM" id="SSF51445">
    <property type="entry name" value="(Trans)glycosidases"/>
    <property type="match status" value="1"/>
</dbReference>
<dbReference type="GO" id="GO:0030203">
    <property type="term" value="P:glycosaminoglycan metabolic process"/>
    <property type="evidence" value="ECO:0007669"/>
    <property type="project" value="TreeGrafter"/>
</dbReference>
<dbReference type="KEGG" id="msar:MSAR_47290"/>
<dbReference type="GO" id="GO:0005975">
    <property type="term" value="P:carbohydrate metabolic process"/>
    <property type="evidence" value="ECO:0007669"/>
    <property type="project" value="InterPro"/>
</dbReference>
<evidence type="ECO:0000313" key="9">
    <source>
        <dbReference type="EMBL" id="BBY61593.1"/>
    </source>
</evidence>
<evidence type="ECO:0000256" key="5">
    <source>
        <dbReference type="ARBA" id="ARBA00023295"/>
    </source>
</evidence>
<dbReference type="InterPro" id="IPR015882">
    <property type="entry name" value="HEX_bac_N"/>
</dbReference>
<dbReference type="Gene3D" id="3.20.20.80">
    <property type="entry name" value="Glycosidases"/>
    <property type="match status" value="1"/>
</dbReference>
<protein>
    <recommendedName>
        <fullName evidence="3">beta-N-acetylhexosaminidase</fullName>
        <ecNumber evidence="3">3.2.1.52</ecNumber>
    </recommendedName>
</protein>
<dbReference type="InterPro" id="IPR017853">
    <property type="entry name" value="GH"/>
</dbReference>
<dbReference type="InterPro" id="IPR025705">
    <property type="entry name" value="Beta_hexosaminidase_sua/sub"/>
</dbReference>
<comment type="catalytic activity">
    <reaction evidence="1">
        <text>Hydrolysis of terminal non-reducing N-acetyl-D-hexosamine residues in N-acetyl-beta-D-hexosaminides.</text>
        <dbReference type="EC" id="3.2.1.52"/>
    </reaction>
</comment>
<dbReference type="SUPFAM" id="SSF55545">
    <property type="entry name" value="beta-N-acetylhexosaminidase-like domain"/>
    <property type="match status" value="1"/>
</dbReference>
<keyword evidence="5" id="KW-0326">Glycosidase</keyword>
<dbReference type="GO" id="GO:0016020">
    <property type="term" value="C:membrane"/>
    <property type="evidence" value="ECO:0007669"/>
    <property type="project" value="TreeGrafter"/>
</dbReference>
<feature type="domain" description="Beta-hexosaminidase bacterial type N-terminal" evidence="8">
    <location>
        <begin position="4"/>
        <end position="149"/>
    </location>
</feature>
<feature type="domain" description="Glycoside hydrolase family 20 catalytic" evidence="7">
    <location>
        <begin position="153"/>
        <end position="323"/>
    </location>
</feature>
<dbReference type="EMBL" id="AP022595">
    <property type="protein sequence ID" value="BBY61593.1"/>
    <property type="molecule type" value="Genomic_DNA"/>
</dbReference>
<evidence type="ECO:0000259" key="8">
    <source>
        <dbReference type="Pfam" id="PF02838"/>
    </source>
</evidence>
<dbReference type="AlphaFoldDB" id="A0A7I7SY04"/>
<evidence type="ECO:0000256" key="6">
    <source>
        <dbReference type="PIRSR" id="PIRSR625705-1"/>
    </source>
</evidence>
<dbReference type="EC" id="3.2.1.52" evidence="3"/>
<keyword evidence="4" id="KW-0378">Hydrolase</keyword>
<feature type="domain" description="Glycoside hydrolase family 20 catalytic" evidence="7">
    <location>
        <begin position="404"/>
        <end position="513"/>
    </location>
</feature>
<organism evidence="9 10">
    <name type="scientific">Mycolicibacterium sarraceniae</name>
    <dbReference type="NCBI Taxonomy" id="1534348"/>
    <lineage>
        <taxon>Bacteria</taxon>
        <taxon>Bacillati</taxon>
        <taxon>Actinomycetota</taxon>
        <taxon>Actinomycetes</taxon>
        <taxon>Mycobacteriales</taxon>
        <taxon>Mycobacteriaceae</taxon>
        <taxon>Mycolicibacterium</taxon>
    </lineage>
</organism>
<evidence type="ECO:0000256" key="3">
    <source>
        <dbReference type="ARBA" id="ARBA00012663"/>
    </source>
</evidence>
<gene>
    <name evidence="9" type="ORF">MSAR_47290</name>
</gene>
<dbReference type="Proteomes" id="UP000466445">
    <property type="component" value="Chromosome"/>
</dbReference>
<proteinExistence type="inferred from homology"/>
<dbReference type="PANTHER" id="PTHR22600">
    <property type="entry name" value="BETA-HEXOSAMINIDASE"/>
    <property type="match status" value="1"/>
</dbReference>
<dbReference type="GO" id="GO:0004563">
    <property type="term" value="F:beta-N-acetylhexosaminidase activity"/>
    <property type="evidence" value="ECO:0007669"/>
    <property type="project" value="UniProtKB-EC"/>
</dbReference>
<reference evidence="9 10" key="1">
    <citation type="journal article" date="2019" name="Emerg. Microbes Infect.">
        <title>Comprehensive subspecies identification of 175 nontuberculous mycobacteria species based on 7547 genomic profiles.</title>
        <authorList>
            <person name="Matsumoto Y."/>
            <person name="Kinjo T."/>
            <person name="Motooka D."/>
            <person name="Nabeya D."/>
            <person name="Jung N."/>
            <person name="Uechi K."/>
            <person name="Horii T."/>
            <person name="Iida T."/>
            <person name="Fujita J."/>
            <person name="Nakamura S."/>
        </authorList>
    </citation>
    <scope>NUCLEOTIDE SEQUENCE [LARGE SCALE GENOMIC DNA]</scope>
    <source>
        <strain evidence="9 10">JCM 30395</strain>
    </source>
</reference>
<keyword evidence="10" id="KW-1185">Reference proteome</keyword>
<evidence type="ECO:0000256" key="1">
    <source>
        <dbReference type="ARBA" id="ARBA00001231"/>
    </source>
</evidence>
<comment type="similarity">
    <text evidence="2">Belongs to the glycosyl hydrolase 20 family.</text>
</comment>
<evidence type="ECO:0000256" key="4">
    <source>
        <dbReference type="ARBA" id="ARBA00022801"/>
    </source>
</evidence>
<dbReference type="Gene3D" id="3.30.379.10">
    <property type="entry name" value="Chitobiase/beta-hexosaminidase domain 2-like"/>
    <property type="match status" value="1"/>
</dbReference>
<dbReference type="PRINTS" id="PR00738">
    <property type="entry name" value="GLHYDRLASE20"/>
</dbReference>
<dbReference type="RefSeq" id="WP_163701052.1">
    <property type="nucleotide sequence ID" value="NZ_AP022595.1"/>
</dbReference>